<evidence type="ECO:0000259" key="10">
    <source>
        <dbReference type="PROSITE" id="PS50192"/>
    </source>
</evidence>
<accession>A0AAN8ENS4</accession>
<evidence type="ECO:0000313" key="11">
    <source>
        <dbReference type="EMBL" id="KAK5948883.1"/>
    </source>
</evidence>
<evidence type="ECO:0000256" key="1">
    <source>
        <dbReference type="ARBA" id="ARBA00004211"/>
    </source>
</evidence>
<evidence type="ECO:0000256" key="2">
    <source>
        <dbReference type="ARBA" id="ARBA00009063"/>
    </source>
</evidence>
<dbReference type="GO" id="GO:0006890">
    <property type="term" value="P:retrograde vesicle-mediated transport, Golgi to endoplasmic reticulum"/>
    <property type="evidence" value="ECO:0007669"/>
    <property type="project" value="TreeGrafter"/>
</dbReference>
<evidence type="ECO:0000256" key="7">
    <source>
        <dbReference type="ARBA" id="ARBA00023054"/>
    </source>
</evidence>
<keyword evidence="7" id="KW-0175">Coiled coil</keyword>
<dbReference type="GO" id="GO:0031201">
    <property type="term" value="C:SNARE complex"/>
    <property type="evidence" value="ECO:0007669"/>
    <property type="project" value="TreeGrafter"/>
</dbReference>
<dbReference type="GO" id="GO:0015031">
    <property type="term" value="P:protein transport"/>
    <property type="evidence" value="ECO:0007669"/>
    <property type="project" value="UniProtKB-KW"/>
</dbReference>
<gene>
    <name evidence="11" type="primary">UFE1</name>
    <name evidence="11" type="ORF">OHC33_010134</name>
</gene>
<evidence type="ECO:0000256" key="3">
    <source>
        <dbReference type="ARBA" id="ARBA00022448"/>
    </source>
</evidence>
<evidence type="ECO:0000256" key="8">
    <source>
        <dbReference type="ARBA" id="ARBA00023136"/>
    </source>
</evidence>
<evidence type="ECO:0000256" key="4">
    <source>
        <dbReference type="ARBA" id="ARBA00022692"/>
    </source>
</evidence>
<dbReference type="InterPro" id="IPR000727">
    <property type="entry name" value="T_SNARE_dom"/>
</dbReference>
<dbReference type="Proteomes" id="UP001316803">
    <property type="component" value="Unassembled WGS sequence"/>
</dbReference>
<keyword evidence="3" id="KW-0813">Transport</keyword>
<dbReference type="PANTHER" id="PTHR15959:SF0">
    <property type="entry name" value="SYNTAXIN-18"/>
    <property type="match status" value="1"/>
</dbReference>
<sequence length="377" mass="43291">MSYLASATDLASTLSSILVEAHKSDPIDPHVSFKTLDSFLLEAKQINKSIRDLLSYIRAIRTPYLSTAPPPRRNQKHGRTTSQIQTALGTVPTYMTDLQREDVTSQTNALLRDLRDSIENLRTAANIQHQTVQKRLESKYGKSTNFLLRWAAGGNDAGVGDAGKTEERVEEEGREDTVYRFRNDVLYYLRFWYEKVWRSQYDMVETWSERQREKAASMLYDERNRNVKLQRNVEDVTGVDGDASYSNMDMRGRDKYNPALDPYGGEVGQELSPEQLQLFEEENSSLAKHYNDQLNQVTQVEKSLLEISSMQQTIQENLEVQGEMVSSLVVNAERTDENVQRGNKELKRATEKTRIPKILYHTTLYLCAGLIVWDLIF</sequence>
<dbReference type="EMBL" id="JAKLMC020000042">
    <property type="protein sequence ID" value="KAK5948883.1"/>
    <property type="molecule type" value="Genomic_DNA"/>
</dbReference>
<name>A0AAN8ENS4_9EURO</name>
<dbReference type="PANTHER" id="PTHR15959">
    <property type="entry name" value="SYNTAXIN-18"/>
    <property type="match status" value="1"/>
</dbReference>
<comment type="similarity">
    <text evidence="2">Belongs to the syntaxin family.</text>
</comment>
<evidence type="ECO:0000313" key="12">
    <source>
        <dbReference type="Proteomes" id="UP001316803"/>
    </source>
</evidence>
<dbReference type="GO" id="GO:0005783">
    <property type="term" value="C:endoplasmic reticulum"/>
    <property type="evidence" value="ECO:0007669"/>
    <property type="project" value="TreeGrafter"/>
</dbReference>
<comment type="subcellular location">
    <subcellularLocation>
        <location evidence="1">Membrane</location>
        <topology evidence="1">Single-pass type IV membrane protein</topology>
    </subcellularLocation>
</comment>
<dbReference type="InterPro" id="IPR010989">
    <property type="entry name" value="SNARE"/>
</dbReference>
<evidence type="ECO:0000256" key="6">
    <source>
        <dbReference type="ARBA" id="ARBA00022989"/>
    </source>
</evidence>
<comment type="caution">
    <text evidence="11">The sequence shown here is derived from an EMBL/GenBank/DDBJ whole genome shotgun (WGS) entry which is preliminary data.</text>
</comment>
<dbReference type="Pfam" id="PF10496">
    <property type="entry name" value="Syntaxin-18_N"/>
    <property type="match status" value="1"/>
</dbReference>
<evidence type="ECO:0000256" key="9">
    <source>
        <dbReference type="SAM" id="MobiDB-lite"/>
    </source>
</evidence>
<dbReference type="SMART" id="SM00397">
    <property type="entry name" value="t_SNARE"/>
    <property type="match status" value="1"/>
</dbReference>
<reference evidence="11 12" key="1">
    <citation type="submission" date="2022-12" db="EMBL/GenBank/DDBJ databases">
        <title>Genomic features and morphological characterization of a novel Knufia sp. strain isolated from spacecraft assembly facility.</title>
        <authorList>
            <person name="Teixeira M."/>
            <person name="Chander A.M."/>
            <person name="Stajich J.E."/>
            <person name="Venkateswaran K."/>
        </authorList>
    </citation>
    <scope>NUCLEOTIDE SEQUENCE [LARGE SCALE GENOMIC DNA]</scope>
    <source>
        <strain evidence="11 12">FJI-L2-BK-P2</strain>
    </source>
</reference>
<feature type="domain" description="T-SNARE coiled-coil homology" evidence="10">
    <location>
        <begin position="287"/>
        <end position="349"/>
    </location>
</feature>
<keyword evidence="5" id="KW-0653">Protein transport</keyword>
<dbReference type="PROSITE" id="PS50192">
    <property type="entry name" value="T_SNARE"/>
    <property type="match status" value="1"/>
</dbReference>
<keyword evidence="8" id="KW-0472">Membrane</keyword>
<dbReference type="SUPFAM" id="SSF47661">
    <property type="entry name" value="t-snare proteins"/>
    <property type="match status" value="1"/>
</dbReference>
<dbReference type="AlphaFoldDB" id="A0AAN8ENS4"/>
<feature type="region of interest" description="Disordered" evidence="9">
    <location>
        <begin position="244"/>
        <end position="267"/>
    </location>
</feature>
<keyword evidence="4" id="KW-0812">Transmembrane</keyword>
<keyword evidence="6" id="KW-1133">Transmembrane helix</keyword>
<dbReference type="InterPro" id="IPR019529">
    <property type="entry name" value="Syntaxin-18_N"/>
</dbReference>
<proteinExistence type="inferred from homology"/>
<dbReference type="Gene3D" id="1.20.5.110">
    <property type="match status" value="1"/>
</dbReference>
<keyword evidence="12" id="KW-1185">Reference proteome</keyword>
<dbReference type="SUPFAM" id="SSF58038">
    <property type="entry name" value="SNARE fusion complex"/>
    <property type="match status" value="1"/>
</dbReference>
<organism evidence="11 12">
    <name type="scientific">Knufia fluminis</name>
    <dbReference type="NCBI Taxonomy" id="191047"/>
    <lineage>
        <taxon>Eukaryota</taxon>
        <taxon>Fungi</taxon>
        <taxon>Dikarya</taxon>
        <taxon>Ascomycota</taxon>
        <taxon>Pezizomycotina</taxon>
        <taxon>Eurotiomycetes</taxon>
        <taxon>Chaetothyriomycetidae</taxon>
        <taxon>Chaetothyriales</taxon>
        <taxon>Trichomeriaceae</taxon>
        <taxon>Knufia</taxon>
    </lineage>
</organism>
<evidence type="ECO:0000256" key="5">
    <source>
        <dbReference type="ARBA" id="ARBA00022927"/>
    </source>
</evidence>
<protein>
    <submittedName>
        <fullName evidence="11">Syntaxin ufe1</fullName>
    </submittedName>
</protein>